<reference evidence="2" key="1">
    <citation type="journal article" date="2014" name="Genome Announc.">
        <title>Draft genome sequence of Rhodosporidium toruloides CECT1137, an oleaginous yeast of biotechnological interest.</title>
        <authorList>
            <person name="Morin N."/>
            <person name="Calcas X."/>
            <person name="Devillers H."/>
            <person name="Durrens P."/>
            <person name="Sherman D.J."/>
            <person name="Nicaud J.-M."/>
            <person name="Neuveglise C."/>
        </authorList>
    </citation>
    <scope>NUCLEOTIDE SEQUENCE</scope>
    <source>
        <strain evidence="2">CECT1137</strain>
    </source>
</reference>
<dbReference type="OrthoDB" id="10523226at2759"/>
<accession>A0A061BKF9</accession>
<feature type="region of interest" description="Disordered" evidence="1">
    <location>
        <begin position="1"/>
        <end position="56"/>
    </location>
</feature>
<dbReference type="AlphaFoldDB" id="A0A061BKF9"/>
<gene>
    <name evidence="2" type="ORF">RHTO0S_17e03312g</name>
</gene>
<sequence length="172" mass="18218">MAPAAPPPPRSSAPKPATATRDAPTPPLTAVLPTPPLSRPGTPLGGRPGKPAPTLSVPALMNDIGVLLASTGVLEGEEFRPDPPAEEAYAPRRALEAADVLDRLRKGELSRDDLDRNTAVRLAEEWTGEMDRLLKRAEEEADVAAKGVAGKDKRVQRVQEWASDVKKGLVAA</sequence>
<feature type="compositionally biased region" description="Pro residues" evidence="1">
    <location>
        <begin position="1"/>
        <end position="11"/>
    </location>
</feature>
<name>A0A061BKF9_RHOTO</name>
<feature type="compositionally biased region" description="Low complexity" evidence="1">
    <location>
        <begin position="12"/>
        <end position="32"/>
    </location>
</feature>
<protein>
    <submittedName>
        <fullName evidence="2">RHTO0S17e03312g1_1</fullName>
    </submittedName>
</protein>
<evidence type="ECO:0000256" key="1">
    <source>
        <dbReference type="SAM" id="MobiDB-lite"/>
    </source>
</evidence>
<organism evidence="2">
    <name type="scientific">Rhodotorula toruloides</name>
    <name type="common">Yeast</name>
    <name type="synonym">Rhodosporidium toruloides</name>
    <dbReference type="NCBI Taxonomy" id="5286"/>
    <lineage>
        <taxon>Eukaryota</taxon>
        <taxon>Fungi</taxon>
        <taxon>Dikarya</taxon>
        <taxon>Basidiomycota</taxon>
        <taxon>Pucciniomycotina</taxon>
        <taxon>Microbotryomycetes</taxon>
        <taxon>Sporidiobolales</taxon>
        <taxon>Sporidiobolaceae</taxon>
        <taxon>Rhodotorula</taxon>
    </lineage>
</organism>
<dbReference type="EMBL" id="LK052952">
    <property type="protein sequence ID" value="CDR48425.1"/>
    <property type="molecule type" value="Genomic_DNA"/>
</dbReference>
<evidence type="ECO:0000313" key="2">
    <source>
        <dbReference type="EMBL" id="CDR48425.1"/>
    </source>
</evidence>
<proteinExistence type="predicted"/>